<organism evidence="3 4">
    <name type="scientific">Wenxinia saemankumensis</name>
    <dbReference type="NCBI Taxonomy" id="1447782"/>
    <lineage>
        <taxon>Bacteria</taxon>
        <taxon>Pseudomonadati</taxon>
        <taxon>Pseudomonadota</taxon>
        <taxon>Alphaproteobacteria</taxon>
        <taxon>Rhodobacterales</taxon>
        <taxon>Roseobacteraceae</taxon>
        <taxon>Wenxinia</taxon>
    </lineage>
</organism>
<evidence type="ECO:0000259" key="2">
    <source>
        <dbReference type="Pfam" id="PF24891"/>
    </source>
</evidence>
<dbReference type="STRING" id="1447782.SAMN05444417_2823"/>
<dbReference type="Pfam" id="PF24891">
    <property type="entry name" value="DUF7742"/>
    <property type="match status" value="1"/>
</dbReference>
<reference evidence="3 4" key="1">
    <citation type="submission" date="2016-11" db="EMBL/GenBank/DDBJ databases">
        <authorList>
            <person name="Jaros S."/>
            <person name="Januszkiewicz K."/>
            <person name="Wedrychowicz H."/>
        </authorList>
    </citation>
    <scope>NUCLEOTIDE SEQUENCE [LARGE SCALE GENOMIC DNA]</scope>
    <source>
        <strain evidence="3 4">DSM 100565</strain>
    </source>
</reference>
<dbReference type="AlphaFoldDB" id="A0A1M6GNC7"/>
<proteinExistence type="predicted"/>
<feature type="region of interest" description="Disordered" evidence="1">
    <location>
        <begin position="95"/>
        <end position="119"/>
    </location>
</feature>
<evidence type="ECO:0000313" key="4">
    <source>
        <dbReference type="Proteomes" id="UP000184292"/>
    </source>
</evidence>
<dbReference type="RefSeq" id="WP_073332121.1">
    <property type="nucleotide sequence ID" value="NZ_FQYO01000005.1"/>
</dbReference>
<name>A0A1M6GNC7_9RHOB</name>
<evidence type="ECO:0000313" key="3">
    <source>
        <dbReference type="EMBL" id="SHJ11403.1"/>
    </source>
</evidence>
<dbReference type="EMBL" id="FQYO01000005">
    <property type="protein sequence ID" value="SHJ11403.1"/>
    <property type="molecule type" value="Genomic_DNA"/>
</dbReference>
<keyword evidence="4" id="KW-1185">Reference proteome</keyword>
<accession>A0A1M6GNC7</accession>
<dbReference type="Proteomes" id="UP000184292">
    <property type="component" value="Unassembled WGS sequence"/>
</dbReference>
<gene>
    <name evidence="3" type="ORF">SAMN05444417_2823</name>
</gene>
<evidence type="ECO:0000256" key="1">
    <source>
        <dbReference type="SAM" id="MobiDB-lite"/>
    </source>
</evidence>
<protein>
    <recommendedName>
        <fullName evidence="2">DUF7742 domain-containing protein</fullName>
    </recommendedName>
</protein>
<feature type="domain" description="DUF7742" evidence="2">
    <location>
        <begin position="2"/>
        <end position="87"/>
    </location>
</feature>
<feature type="compositionally biased region" description="Low complexity" evidence="1">
    <location>
        <begin position="108"/>
        <end position="119"/>
    </location>
</feature>
<dbReference type="InterPro" id="IPR056644">
    <property type="entry name" value="DUF7742"/>
</dbReference>
<sequence length="119" mass="12309">MRAIRFDDLSLALRALLAAEAEARPALAVRLLEEADLADRYRRRTGRRLGAGDGTLGAACLARALAPPVRRIGPEASAALTLLLAALEARRARAAARGGRTDGGTGAARGRAAGRAEGL</sequence>